<dbReference type="GO" id="GO:0005975">
    <property type="term" value="P:carbohydrate metabolic process"/>
    <property type="evidence" value="ECO:0007669"/>
    <property type="project" value="UniProtKB-ARBA"/>
</dbReference>
<dbReference type="EMBL" id="BOPH01000039">
    <property type="protein sequence ID" value="GIJ68301.1"/>
    <property type="molecule type" value="Genomic_DNA"/>
</dbReference>
<dbReference type="Proteomes" id="UP000635606">
    <property type="component" value="Unassembled WGS sequence"/>
</dbReference>
<evidence type="ECO:0000313" key="3">
    <source>
        <dbReference type="Proteomes" id="UP000635606"/>
    </source>
</evidence>
<evidence type="ECO:0008006" key="4">
    <source>
        <dbReference type="Google" id="ProtNLM"/>
    </source>
</evidence>
<keyword evidence="3" id="KW-1185">Reference proteome</keyword>
<accession>A0A8J3ZVQ0</accession>
<dbReference type="Gene3D" id="2.60.40.10">
    <property type="entry name" value="Immunoglobulins"/>
    <property type="match status" value="1"/>
</dbReference>
<comment type="caution">
    <text evidence="2">The sequence shown here is derived from an EMBL/GenBank/DDBJ whole genome shotgun (WGS) entry which is preliminary data.</text>
</comment>
<proteinExistence type="predicted"/>
<dbReference type="PANTHER" id="PTHR48098">
    <property type="entry name" value="ENTEROCHELIN ESTERASE-RELATED"/>
    <property type="match status" value="1"/>
</dbReference>
<dbReference type="InterPro" id="IPR013783">
    <property type="entry name" value="Ig-like_fold"/>
</dbReference>
<dbReference type="InterPro" id="IPR000801">
    <property type="entry name" value="Esterase-like"/>
</dbReference>
<protein>
    <recommendedName>
        <fullName evidence="4">Acyl-CoA:diacylglycerol acyltransferase</fullName>
    </recommendedName>
</protein>
<dbReference type="InterPro" id="IPR050583">
    <property type="entry name" value="Mycobacterial_A85_antigen"/>
</dbReference>
<feature type="signal peptide" evidence="1">
    <location>
        <begin position="1"/>
        <end position="24"/>
    </location>
</feature>
<evidence type="ECO:0000313" key="2">
    <source>
        <dbReference type="EMBL" id="GIJ68301.1"/>
    </source>
</evidence>
<keyword evidence="1" id="KW-0732">Signal</keyword>
<dbReference type="PANTHER" id="PTHR48098:SF3">
    <property type="entry name" value="IRON(III) ENTEROBACTIN ESTERASE"/>
    <property type="match status" value="1"/>
</dbReference>
<name>A0A8J3ZVQ0_9ACTN</name>
<dbReference type="InterPro" id="IPR029058">
    <property type="entry name" value="AB_hydrolase_fold"/>
</dbReference>
<gene>
    <name evidence="2" type="ORF">Voc01_032180</name>
</gene>
<dbReference type="SUPFAM" id="SSF53474">
    <property type="entry name" value="alpha/beta-Hydrolases"/>
    <property type="match status" value="1"/>
</dbReference>
<dbReference type="CDD" id="cd02688">
    <property type="entry name" value="E_set"/>
    <property type="match status" value="1"/>
</dbReference>
<feature type="chain" id="PRO_5039086308" description="Acyl-CoA:diacylglycerol acyltransferase" evidence="1">
    <location>
        <begin position="25"/>
        <end position="438"/>
    </location>
</feature>
<evidence type="ECO:0000256" key="1">
    <source>
        <dbReference type="SAM" id="SignalP"/>
    </source>
</evidence>
<dbReference type="Gene3D" id="3.40.50.1820">
    <property type="entry name" value="alpha/beta hydrolase"/>
    <property type="match status" value="1"/>
</dbReference>
<organism evidence="2 3">
    <name type="scientific">Virgisporangium ochraceum</name>
    <dbReference type="NCBI Taxonomy" id="65505"/>
    <lineage>
        <taxon>Bacteria</taxon>
        <taxon>Bacillati</taxon>
        <taxon>Actinomycetota</taxon>
        <taxon>Actinomycetes</taxon>
        <taxon>Micromonosporales</taxon>
        <taxon>Micromonosporaceae</taxon>
        <taxon>Virgisporangium</taxon>
    </lineage>
</organism>
<sequence length="438" mass="48131">MRQATGRRWLRRAISLLTAVSLGAAVTSPAAVAGKPRTVEGPTVKADRRSPTGYTVTFVYRNPHATRVRLAGDLTLLDLATANTRYQPEEWQPGRYHSGGTEFLRDMTRDPKGYWSVAVPLHAGGLSYWYRVWDPTRGWANKRIWDPASANPRPPGESSFRVRNNDVLDAVYVPYARKQNDPVLKARADYELPTADRSKRGKVTYIPYTTILGDSGHYLGVYLPARYDAHRAEPYKVVYLAHGIFGDETDFMVPANVPNILDNMTARGEIEPTVVVTMGNHFTGTGLDFASYNQANAADNLVRTILPLIEQTYNVSTTREGRAYGGFSYGGMTGGVVIRNYPTTFGYFGHFSGNPSLTSQDYDNVADAIGSDKLFVFLGNGVFEGAPEAQNAIANNFRSRGIGAGTAQVRGAHDGMTAGQLFTIFARDYLWSGSAPCR</sequence>
<dbReference type="AlphaFoldDB" id="A0A8J3ZVQ0"/>
<dbReference type="Pfam" id="PF00756">
    <property type="entry name" value="Esterase"/>
    <property type="match status" value="1"/>
</dbReference>
<reference evidence="2" key="1">
    <citation type="submission" date="2021-01" db="EMBL/GenBank/DDBJ databases">
        <title>Whole genome shotgun sequence of Virgisporangium ochraceum NBRC 16418.</title>
        <authorList>
            <person name="Komaki H."/>
            <person name="Tamura T."/>
        </authorList>
    </citation>
    <scope>NUCLEOTIDE SEQUENCE</scope>
    <source>
        <strain evidence="2">NBRC 16418</strain>
    </source>
</reference>